<dbReference type="RefSeq" id="WP_103905819.1">
    <property type="nucleotide sequence ID" value="NZ_CP049246.1"/>
</dbReference>
<dbReference type="EMBL" id="FNUT01000004">
    <property type="protein sequence ID" value="SEG03074.1"/>
    <property type="molecule type" value="Genomic_DNA"/>
</dbReference>
<evidence type="ECO:0000313" key="3">
    <source>
        <dbReference type="EMBL" id="SEG03074.1"/>
    </source>
</evidence>
<accession>A0A1H5WUF3</accession>
<dbReference type="PROSITE" id="PS51257">
    <property type="entry name" value="PROKAR_LIPOPROTEIN"/>
    <property type="match status" value="1"/>
</dbReference>
<proteinExistence type="predicted"/>
<keyword evidence="4" id="KW-1185">Reference proteome</keyword>
<feature type="chain" id="PRO_5009288716" description="DUF5689 domain-containing protein" evidence="1">
    <location>
        <begin position="18"/>
        <end position="446"/>
    </location>
</feature>
<evidence type="ECO:0000256" key="1">
    <source>
        <dbReference type="SAM" id="SignalP"/>
    </source>
</evidence>
<feature type="signal peptide" evidence="1">
    <location>
        <begin position="1"/>
        <end position="17"/>
    </location>
</feature>
<reference evidence="4" key="1">
    <citation type="submission" date="2016-10" db="EMBL/GenBank/DDBJ databases">
        <authorList>
            <person name="Varghese N."/>
            <person name="Submissions S."/>
        </authorList>
    </citation>
    <scope>NUCLEOTIDE SEQUENCE [LARGE SCALE GENOMIC DNA]</scope>
    <source>
        <strain evidence="4">DSM 22361</strain>
    </source>
</reference>
<sequence>MKQIGLLFFCLLSILFASCEREYTPPPLTEPTYTGKFANTTIKQLRERYAKITNPELIADEVIIRGVVTGNDESGNIYKQIYLQDETGAINIGVDQNAIYGSYQVGQEVFVNLKDLYILKYGDELQIGLAKSQANRISWEVFKEKAQMNSWPKPQDLKPLPVTLDKLTDDMVHRLVEIKGVRFVNGGKNAFTTNDVTTNEEIKNKDGRILIVRSSNFSDFAKDILPQGEGSLYGILGRFNGTWQLILRTKRDVLEFDGKAPEVVQPSAGTFFKETFGNGTYPSGNRPKINDFKDFDMKAPVQYREDAQVADIRSISGGYGAHIWLPANRDATVRISGINTKDKGAVTLSYELTANLYDAGAKANLNQIQVKVNGVLMNVDSKEISNAAGDNGKFYKVTIPGIPQGDNVVLEFVSSAALNQVGFRLDNIQLEGTAGKGGETIIVEKK</sequence>
<keyword evidence="1" id="KW-0732">Signal</keyword>
<organism evidence="3 4">
    <name type="scientific">Sphingobacterium lactis</name>
    <dbReference type="NCBI Taxonomy" id="797291"/>
    <lineage>
        <taxon>Bacteria</taxon>
        <taxon>Pseudomonadati</taxon>
        <taxon>Bacteroidota</taxon>
        <taxon>Sphingobacteriia</taxon>
        <taxon>Sphingobacteriales</taxon>
        <taxon>Sphingobacteriaceae</taxon>
        <taxon>Sphingobacterium</taxon>
    </lineage>
</organism>
<evidence type="ECO:0000313" key="4">
    <source>
        <dbReference type="Proteomes" id="UP000236731"/>
    </source>
</evidence>
<name>A0A1H5WUF3_9SPHI</name>
<dbReference type="OrthoDB" id="1492759at2"/>
<dbReference type="AlphaFoldDB" id="A0A1H5WUF3"/>
<protein>
    <recommendedName>
        <fullName evidence="2">DUF5689 domain-containing protein</fullName>
    </recommendedName>
</protein>
<dbReference type="InterPro" id="IPR043744">
    <property type="entry name" value="DUF5689"/>
</dbReference>
<evidence type="ECO:0000259" key="2">
    <source>
        <dbReference type="Pfam" id="PF18942"/>
    </source>
</evidence>
<gene>
    <name evidence="3" type="ORF">SAMN05421877_104169</name>
</gene>
<dbReference type="Proteomes" id="UP000236731">
    <property type="component" value="Unassembled WGS sequence"/>
</dbReference>
<dbReference type="Pfam" id="PF18942">
    <property type="entry name" value="DUF5689"/>
    <property type="match status" value="1"/>
</dbReference>
<feature type="domain" description="DUF5689" evidence="2">
    <location>
        <begin position="38"/>
        <end position="253"/>
    </location>
</feature>